<sequence length="428" mass="47680">MPSTQTIAARPRERVERPRPPNPVAARAEQQWIFTEEELLHTPSIEDGMSPADERELRRKGMNFIVQVGVMLKLPQLTLSTAGVLLHRFITRKSLVNKDGHKALHHYQIAATSLFLATKVEENCRKMKELVIACCRVAQKNPNLLVDEQTKDFWRWRDTILYHEDVLLETICFDLTIESPYKLLFDMLKYFGLEHNKRVRNAAWTFINDSHATQLCLLFTSRTIAAAALYCGARLCDVSLPDEDGRPWWESQYVKLKDMRRACNYMASIYEKAPVKEGMENIYVGLRTPENGDSMSAATRLRTSQTPMSPAASSVSVDLTGSEQGVKRSREEHVKGDDDTAANGEKERHAQSETDRKDDAAAAEGEPGPKRLKTGSNGGSAKGEPGPKHHQAESNGASVERTQGSAGAAAKRTAGADDDLSEEGEVEE</sequence>
<dbReference type="PANTHER" id="PTHR10026">
    <property type="entry name" value="CYCLIN"/>
    <property type="match status" value="1"/>
</dbReference>
<evidence type="ECO:0000259" key="5">
    <source>
        <dbReference type="SMART" id="SM00385"/>
    </source>
</evidence>
<evidence type="ECO:0000256" key="2">
    <source>
        <dbReference type="ARBA" id="ARBA00014912"/>
    </source>
</evidence>
<organism evidence="6 7">
    <name type="scientific">Phyllosticta citrichinensis</name>
    <dbReference type="NCBI Taxonomy" id="1130410"/>
    <lineage>
        <taxon>Eukaryota</taxon>
        <taxon>Fungi</taxon>
        <taxon>Dikarya</taxon>
        <taxon>Ascomycota</taxon>
        <taxon>Pezizomycotina</taxon>
        <taxon>Dothideomycetes</taxon>
        <taxon>Dothideomycetes incertae sedis</taxon>
        <taxon>Botryosphaeriales</taxon>
        <taxon>Phyllostictaceae</taxon>
        <taxon>Phyllosticta</taxon>
    </lineage>
</organism>
<dbReference type="InterPro" id="IPR036915">
    <property type="entry name" value="Cyclin-like_sf"/>
</dbReference>
<dbReference type="PIRSF" id="PIRSF036580">
    <property type="entry name" value="Cyclin_L"/>
    <property type="match status" value="1"/>
</dbReference>
<evidence type="ECO:0000256" key="1">
    <source>
        <dbReference type="ARBA" id="ARBA00008638"/>
    </source>
</evidence>
<evidence type="ECO:0000313" key="7">
    <source>
        <dbReference type="Proteomes" id="UP001456524"/>
    </source>
</evidence>
<protein>
    <recommendedName>
        <fullName evidence="2">RNA polymerase II holoenzyme cyclin-like subunit</fullName>
    </recommendedName>
</protein>
<dbReference type="EMBL" id="JBBWUH010000009">
    <property type="protein sequence ID" value="KAK8157107.1"/>
    <property type="molecule type" value="Genomic_DNA"/>
</dbReference>
<dbReference type="CDD" id="cd20546">
    <property type="entry name" value="CYCLIN_SpCG1C_ScCTK2-like_rpt2"/>
    <property type="match status" value="1"/>
</dbReference>
<comment type="similarity">
    <text evidence="1">Belongs to the cyclin family. Cyclin C subfamily.</text>
</comment>
<dbReference type="InterPro" id="IPR013763">
    <property type="entry name" value="Cyclin-like_dom"/>
</dbReference>
<dbReference type="InterPro" id="IPR006671">
    <property type="entry name" value="Cyclin_N"/>
</dbReference>
<keyword evidence="7" id="KW-1185">Reference proteome</keyword>
<comment type="caution">
    <text evidence="6">The sequence shown here is derived from an EMBL/GenBank/DDBJ whole genome shotgun (WGS) entry which is preliminary data.</text>
</comment>
<feature type="compositionally biased region" description="Low complexity" evidence="4">
    <location>
        <begin position="404"/>
        <end position="413"/>
    </location>
</feature>
<dbReference type="Pfam" id="PF00134">
    <property type="entry name" value="Cyclin_N"/>
    <property type="match status" value="1"/>
</dbReference>
<feature type="domain" description="Cyclin-like" evidence="5">
    <location>
        <begin position="182"/>
        <end position="268"/>
    </location>
</feature>
<dbReference type="InterPro" id="IPR043198">
    <property type="entry name" value="Cyclin/Ssn8"/>
</dbReference>
<evidence type="ECO:0000256" key="4">
    <source>
        <dbReference type="SAM" id="MobiDB-lite"/>
    </source>
</evidence>
<feature type="region of interest" description="Disordered" evidence="4">
    <location>
        <begin position="287"/>
        <end position="428"/>
    </location>
</feature>
<proteinExistence type="inferred from homology"/>
<name>A0ABR1XJA0_9PEZI</name>
<feature type="compositionally biased region" description="Basic and acidic residues" evidence="4">
    <location>
        <begin position="325"/>
        <end position="360"/>
    </location>
</feature>
<reference evidence="6 7" key="1">
    <citation type="journal article" date="2022" name="G3 (Bethesda)">
        <title>Enemy or ally: a genomic approach to elucidate the lifestyle of Phyllosticta citrichinaensis.</title>
        <authorList>
            <person name="Buijs V.A."/>
            <person name="Groenewald J.Z."/>
            <person name="Haridas S."/>
            <person name="LaButti K.M."/>
            <person name="Lipzen A."/>
            <person name="Martin F.M."/>
            <person name="Barry K."/>
            <person name="Grigoriev I.V."/>
            <person name="Crous P.W."/>
            <person name="Seidl M.F."/>
        </authorList>
    </citation>
    <scope>NUCLEOTIDE SEQUENCE [LARGE SCALE GENOMIC DNA]</scope>
    <source>
        <strain evidence="6 7">CBS 129764</strain>
    </source>
</reference>
<dbReference type="CDD" id="cd20545">
    <property type="entry name" value="CYCLIN_SpCG1C-like_rpt1"/>
    <property type="match status" value="1"/>
</dbReference>
<dbReference type="SUPFAM" id="SSF47954">
    <property type="entry name" value="Cyclin-like"/>
    <property type="match status" value="2"/>
</dbReference>
<dbReference type="SMART" id="SM00385">
    <property type="entry name" value="CYCLIN"/>
    <property type="match status" value="2"/>
</dbReference>
<evidence type="ECO:0000313" key="6">
    <source>
        <dbReference type="EMBL" id="KAK8157107.1"/>
    </source>
</evidence>
<feature type="compositionally biased region" description="Polar residues" evidence="4">
    <location>
        <begin position="393"/>
        <end position="403"/>
    </location>
</feature>
<accession>A0ABR1XJA0</accession>
<evidence type="ECO:0000256" key="3">
    <source>
        <dbReference type="RuleBase" id="RU000383"/>
    </source>
</evidence>
<dbReference type="Gene3D" id="1.10.472.10">
    <property type="entry name" value="Cyclin-like"/>
    <property type="match status" value="2"/>
</dbReference>
<feature type="compositionally biased region" description="Acidic residues" evidence="4">
    <location>
        <begin position="416"/>
        <end position="428"/>
    </location>
</feature>
<gene>
    <name evidence="6" type="ORF">IWX90DRAFT_315010</name>
</gene>
<dbReference type="Proteomes" id="UP001456524">
    <property type="component" value="Unassembled WGS sequence"/>
</dbReference>
<feature type="compositionally biased region" description="Basic and acidic residues" evidence="4">
    <location>
        <begin position="10"/>
        <end position="19"/>
    </location>
</feature>
<feature type="domain" description="Cyclin-like" evidence="5">
    <location>
        <begin position="63"/>
        <end position="169"/>
    </location>
</feature>
<feature type="compositionally biased region" description="Polar residues" evidence="4">
    <location>
        <begin position="291"/>
        <end position="323"/>
    </location>
</feature>
<keyword evidence="3" id="KW-0195">Cyclin</keyword>
<feature type="region of interest" description="Disordered" evidence="4">
    <location>
        <begin position="1"/>
        <end position="26"/>
    </location>
</feature>